<dbReference type="AlphaFoldDB" id="A0A397UKL3"/>
<proteinExistence type="predicted"/>
<comment type="caution">
    <text evidence="1">The sequence shown here is derived from an EMBL/GenBank/DDBJ whole genome shotgun (WGS) entry which is preliminary data.</text>
</comment>
<evidence type="ECO:0000313" key="1">
    <source>
        <dbReference type="EMBL" id="RIB10654.1"/>
    </source>
</evidence>
<name>A0A397UKL3_9GLOM</name>
<gene>
    <name evidence="1" type="ORF">C2G38_2205577</name>
</gene>
<keyword evidence="2" id="KW-1185">Reference proteome</keyword>
<dbReference type="EMBL" id="QKWP01001225">
    <property type="protein sequence ID" value="RIB10654.1"/>
    <property type="molecule type" value="Genomic_DNA"/>
</dbReference>
<sequence length="75" mass="8618">MFQSHGLKDSSSSSESFTFILQNPRSYYKFLMNKCIGYELQHSSPEERSIKILSKDNVSLLNEEKICLTIAIVIE</sequence>
<reference evidence="1 2" key="1">
    <citation type="submission" date="2018-06" db="EMBL/GenBank/DDBJ databases">
        <title>Comparative genomics reveals the genomic features of Rhizophagus irregularis, R. cerebriforme, R. diaphanum and Gigaspora rosea, and their symbiotic lifestyle signature.</title>
        <authorList>
            <person name="Morin E."/>
            <person name="San Clemente H."/>
            <person name="Chen E.C.H."/>
            <person name="De La Providencia I."/>
            <person name="Hainaut M."/>
            <person name="Kuo A."/>
            <person name="Kohler A."/>
            <person name="Murat C."/>
            <person name="Tang N."/>
            <person name="Roy S."/>
            <person name="Loubradou J."/>
            <person name="Henrissat B."/>
            <person name="Grigoriev I.V."/>
            <person name="Corradi N."/>
            <person name="Roux C."/>
            <person name="Martin F.M."/>
        </authorList>
    </citation>
    <scope>NUCLEOTIDE SEQUENCE [LARGE SCALE GENOMIC DNA]</scope>
    <source>
        <strain evidence="1 2">DAOM 194757</strain>
    </source>
</reference>
<dbReference type="OrthoDB" id="2015333at2759"/>
<evidence type="ECO:0000313" key="2">
    <source>
        <dbReference type="Proteomes" id="UP000266673"/>
    </source>
</evidence>
<dbReference type="STRING" id="44941.A0A397UKL3"/>
<organism evidence="1 2">
    <name type="scientific">Gigaspora rosea</name>
    <dbReference type="NCBI Taxonomy" id="44941"/>
    <lineage>
        <taxon>Eukaryota</taxon>
        <taxon>Fungi</taxon>
        <taxon>Fungi incertae sedis</taxon>
        <taxon>Mucoromycota</taxon>
        <taxon>Glomeromycotina</taxon>
        <taxon>Glomeromycetes</taxon>
        <taxon>Diversisporales</taxon>
        <taxon>Gigasporaceae</taxon>
        <taxon>Gigaspora</taxon>
    </lineage>
</organism>
<dbReference type="Proteomes" id="UP000266673">
    <property type="component" value="Unassembled WGS sequence"/>
</dbReference>
<protein>
    <submittedName>
        <fullName evidence="1">Uncharacterized protein</fullName>
    </submittedName>
</protein>
<accession>A0A397UKL3</accession>